<dbReference type="Pfam" id="PF00436">
    <property type="entry name" value="SSB"/>
    <property type="match status" value="1"/>
</dbReference>
<dbReference type="InterPro" id="IPR012340">
    <property type="entry name" value="NA-bd_OB-fold"/>
</dbReference>
<dbReference type="CDD" id="cd04496">
    <property type="entry name" value="SSB_OBF"/>
    <property type="match status" value="1"/>
</dbReference>
<dbReference type="Gene3D" id="2.40.50.140">
    <property type="entry name" value="Nucleic acid-binding proteins"/>
    <property type="match status" value="1"/>
</dbReference>
<accession>A0A2W2CJH2</accession>
<evidence type="ECO:0000313" key="5">
    <source>
        <dbReference type="Proteomes" id="UP000248764"/>
    </source>
</evidence>
<evidence type="ECO:0000256" key="3">
    <source>
        <dbReference type="SAM" id="MobiDB-lite"/>
    </source>
</evidence>
<keyword evidence="1 2" id="KW-0238">DNA-binding</keyword>
<dbReference type="EMBL" id="POTW01000090">
    <property type="protein sequence ID" value="PZF80383.1"/>
    <property type="molecule type" value="Genomic_DNA"/>
</dbReference>
<evidence type="ECO:0000256" key="1">
    <source>
        <dbReference type="ARBA" id="ARBA00023125"/>
    </source>
</evidence>
<name>A0A2W2CJH2_9ACTN</name>
<dbReference type="GO" id="GO:0003697">
    <property type="term" value="F:single-stranded DNA binding"/>
    <property type="evidence" value="ECO:0007669"/>
    <property type="project" value="InterPro"/>
</dbReference>
<dbReference type="InterPro" id="IPR000424">
    <property type="entry name" value="Primosome_PriB/ssb"/>
</dbReference>
<evidence type="ECO:0000256" key="2">
    <source>
        <dbReference type="PROSITE-ProRule" id="PRU00252"/>
    </source>
</evidence>
<proteinExistence type="predicted"/>
<evidence type="ECO:0000313" key="4">
    <source>
        <dbReference type="EMBL" id="PZF80383.1"/>
    </source>
</evidence>
<dbReference type="SUPFAM" id="SSF50249">
    <property type="entry name" value="Nucleic acid-binding proteins"/>
    <property type="match status" value="1"/>
</dbReference>
<gene>
    <name evidence="4" type="ORF">C1I92_26455</name>
</gene>
<feature type="compositionally biased region" description="Pro residues" evidence="3">
    <location>
        <begin position="150"/>
        <end position="167"/>
    </location>
</feature>
<comment type="caution">
    <text evidence="4">The sequence shown here is derived from an EMBL/GenBank/DDBJ whole genome shotgun (WGS) entry which is preliminary data.</text>
</comment>
<sequence>MARAGRSAMAIKVSQSINCFVASDPRLTFHDGKARLYARIGINHAEPKEGGGWNDLEPTFHDLVMFGKSAERSYEMLRKGDNVIAQGSVQTRPTVDDDGQEEEVEQFVAKRIGHDINLTTYAVQRKRSAGQEPASREAPAAGPATQQLRQPPPAPPPPPPHAEPMAR</sequence>
<keyword evidence="5" id="KW-1185">Reference proteome</keyword>
<feature type="region of interest" description="Disordered" evidence="3">
    <location>
        <begin position="123"/>
        <end position="167"/>
    </location>
</feature>
<organism evidence="4 5">
    <name type="scientific">Jiangella anatolica</name>
    <dbReference type="NCBI Taxonomy" id="2670374"/>
    <lineage>
        <taxon>Bacteria</taxon>
        <taxon>Bacillati</taxon>
        <taxon>Actinomycetota</taxon>
        <taxon>Actinomycetes</taxon>
        <taxon>Jiangellales</taxon>
        <taxon>Jiangellaceae</taxon>
        <taxon>Jiangella</taxon>
    </lineage>
</organism>
<dbReference type="PROSITE" id="PS50935">
    <property type="entry name" value="SSB"/>
    <property type="match status" value="1"/>
</dbReference>
<reference evidence="4 5" key="1">
    <citation type="submission" date="2018-01" db="EMBL/GenBank/DDBJ databases">
        <title>Draft genome sequence of Jiangella sp. GTF31.</title>
        <authorList>
            <person name="Sahin N."/>
            <person name="Ay H."/>
            <person name="Saygin H."/>
        </authorList>
    </citation>
    <scope>NUCLEOTIDE SEQUENCE [LARGE SCALE GENOMIC DNA]</scope>
    <source>
        <strain evidence="4 5">GTF31</strain>
    </source>
</reference>
<dbReference type="Proteomes" id="UP000248764">
    <property type="component" value="Unassembled WGS sequence"/>
</dbReference>
<dbReference type="AlphaFoldDB" id="A0A2W2CJH2"/>
<protein>
    <submittedName>
        <fullName evidence="4">Single-stranded DNA-binding protein</fullName>
    </submittedName>
</protein>